<dbReference type="AlphaFoldDB" id="A0AA39IL93"/>
<reference evidence="2" key="1">
    <citation type="submission" date="2023-06" db="EMBL/GenBank/DDBJ databases">
        <title>Genomic analysis of the entomopathogenic nematode Steinernema hermaphroditum.</title>
        <authorList>
            <person name="Schwarz E.M."/>
            <person name="Heppert J.K."/>
            <person name="Baniya A."/>
            <person name="Schwartz H.T."/>
            <person name="Tan C.-H."/>
            <person name="Antoshechkin I."/>
            <person name="Sternberg P.W."/>
            <person name="Goodrich-Blair H."/>
            <person name="Dillman A.R."/>
        </authorList>
    </citation>
    <scope>NUCLEOTIDE SEQUENCE</scope>
    <source>
        <strain evidence="2">PS9179</strain>
        <tissue evidence="2">Whole animal</tissue>
    </source>
</reference>
<feature type="compositionally biased region" description="Acidic residues" evidence="1">
    <location>
        <begin position="544"/>
        <end position="555"/>
    </location>
</feature>
<feature type="region of interest" description="Disordered" evidence="1">
    <location>
        <begin position="463"/>
        <end position="555"/>
    </location>
</feature>
<name>A0AA39IL93_9BILA</name>
<evidence type="ECO:0000313" key="3">
    <source>
        <dbReference type="Proteomes" id="UP001175271"/>
    </source>
</evidence>
<protein>
    <submittedName>
        <fullName evidence="2">Uncharacterized protein</fullName>
    </submittedName>
</protein>
<proteinExistence type="predicted"/>
<accession>A0AA39IL93</accession>
<evidence type="ECO:0000256" key="1">
    <source>
        <dbReference type="SAM" id="MobiDB-lite"/>
    </source>
</evidence>
<keyword evidence="3" id="KW-1185">Reference proteome</keyword>
<dbReference type="Proteomes" id="UP001175271">
    <property type="component" value="Unassembled WGS sequence"/>
</dbReference>
<evidence type="ECO:0000313" key="2">
    <source>
        <dbReference type="EMBL" id="KAK0425459.1"/>
    </source>
</evidence>
<dbReference type="EMBL" id="JAUCMV010000001">
    <property type="protein sequence ID" value="KAK0425459.1"/>
    <property type="molecule type" value="Genomic_DNA"/>
</dbReference>
<organism evidence="2 3">
    <name type="scientific">Steinernema hermaphroditum</name>
    <dbReference type="NCBI Taxonomy" id="289476"/>
    <lineage>
        <taxon>Eukaryota</taxon>
        <taxon>Metazoa</taxon>
        <taxon>Ecdysozoa</taxon>
        <taxon>Nematoda</taxon>
        <taxon>Chromadorea</taxon>
        <taxon>Rhabditida</taxon>
        <taxon>Tylenchina</taxon>
        <taxon>Panagrolaimomorpha</taxon>
        <taxon>Strongyloidoidea</taxon>
        <taxon>Steinernematidae</taxon>
        <taxon>Steinernema</taxon>
    </lineage>
</organism>
<gene>
    <name evidence="2" type="ORF">QR680_009213</name>
</gene>
<comment type="caution">
    <text evidence="2">The sequence shown here is derived from an EMBL/GenBank/DDBJ whole genome shotgun (WGS) entry which is preliminary data.</text>
</comment>
<sequence length="555" mass="61668">MIATSLDFIDSFTGSSDELKKRCVEVFERLSKHTESSVNTSESREICWVMLARLLFRCDEETLRTLGSRVSKRLVDAARQPMSNAVMVFMRAAVDRIPSLMAQNQKTLRGLCLSALDFGVQMVYNGSGSDTLELAIDTFAACFGFSESKRILGTLKALLGRAMISESSSDDLIFIEQIKFSDRRNLLVRSMFLLYRRSLQMAKKEKQLDLGAFLTLAEKALRIDDAEVATAVLASLRSLIHRCRWGALVYSTTIVSLLMERVTSNEAACVLLTEMSELFGASSTICKHPDFNALTKIGSWIENEHSRKVGELMSSVLKTSSFMMKRHTILEMQHDLCYLLLKGGPTVPLMKLLNVFLLLNHEQVPVPIQVARTLVYRWCPTGYDVDVAEEIRCCRVICDSISHPRIQLLTNVENTVAQIATNAEIERKKDEVEAILEAECEPKCPAVDKAAPPVPKPAVVLATLGSTSSQTEKVKEATPNPKRSSEAASNSAEEPQPIKKCKTEEQVAPTETRTSSHSADEPKKPKTNPKVQEPPKQVLAEGELTVEDMLSDFCP</sequence>